<gene>
    <name evidence="7" type="ORF">FDP41_011322</name>
</gene>
<dbReference type="InterPro" id="IPR056822">
    <property type="entry name" value="TEN_NHL"/>
</dbReference>
<dbReference type="SUPFAM" id="SSF101898">
    <property type="entry name" value="NHL repeat"/>
    <property type="match status" value="1"/>
</dbReference>
<evidence type="ECO:0000256" key="2">
    <source>
        <dbReference type="ARBA" id="ARBA00022737"/>
    </source>
</evidence>
<feature type="domain" description="EGF-like" evidence="6">
    <location>
        <begin position="408"/>
        <end position="442"/>
    </location>
</feature>
<keyword evidence="1 4" id="KW-0245">EGF-like domain</keyword>
<evidence type="ECO:0000256" key="5">
    <source>
        <dbReference type="SAM" id="Phobius"/>
    </source>
</evidence>
<evidence type="ECO:0000256" key="1">
    <source>
        <dbReference type="ARBA" id="ARBA00022536"/>
    </source>
</evidence>
<accession>A0A6A5C6C7</accession>
<feature type="domain" description="EGF-like" evidence="6">
    <location>
        <begin position="807"/>
        <end position="840"/>
    </location>
</feature>
<feature type="domain" description="EGF-like" evidence="6">
    <location>
        <begin position="482"/>
        <end position="521"/>
    </location>
</feature>
<dbReference type="InterPro" id="IPR011042">
    <property type="entry name" value="6-blade_b-propeller_TolB-like"/>
</dbReference>
<dbReference type="PANTHER" id="PTHR11219">
    <property type="entry name" value="TENEURIN AND N-ACETYLGLUCOSAMINE-1-PHOSPHODIESTER ALPHA-N-ACETYLGLUCOSAMINIDASE"/>
    <property type="match status" value="1"/>
</dbReference>
<dbReference type="VEuPathDB" id="AmoebaDB:NF0035260"/>
<comment type="caution">
    <text evidence="7">The sequence shown here is derived from an EMBL/GenBank/DDBJ whole genome shotgun (WGS) entry which is preliminary data.</text>
</comment>
<feature type="disulfide bond" evidence="4">
    <location>
        <begin position="830"/>
        <end position="839"/>
    </location>
</feature>
<feature type="disulfide bond" evidence="4">
    <location>
        <begin position="670"/>
        <end position="679"/>
    </location>
</feature>
<name>A0A6A5C6C7_NAEFO</name>
<dbReference type="EMBL" id="VFQX01000009">
    <property type="protein sequence ID" value="KAF0982392.1"/>
    <property type="molecule type" value="Genomic_DNA"/>
</dbReference>
<dbReference type="Gene3D" id="2.10.25.10">
    <property type="entry name" value="Laminin"/>
    <property type="match status" value="9"/>
</dbReference>
<feature type="domain" description="EGF-like" evidence="6">
    <location>
        <begin position="647"/>
        <end position="680"/>
    </location>
</feature>
<dbReference type="Pfam" id="PF07974">
    <property type="entry name" value="EGF_2"/>
    <property type="match status" value="4"/>
</dbReference>
<keyword evidence="8" id="KW-1185">Reference proteome</keyword>
<dbReference type="Gene3D" id="2.120.10.30">
    <property type="entry name" value="TolB, C-terminal domain"/>
    <property type="match status" value="3"/>
</dbReference>
<dbReference type="AlphaFoldDB" id="A0A6A5C6C7"/>
<keyword evidence="3 4" id="KW-1015">Disulfide bond</keyword>
<dbReference type="Pfam" id="PF25021">
    <property type="entry name" value="TEN_NHL"/>
    <property type="match status" value="1"/>
</dbReference>
<dbReference type="PROSITE" id="PS00022">
    <property type="entry name" value="EGF_1"/>
    <property type="match status" value="9"/>
</dbReference>
<dbReference type="InterPro" id="IPR013111">
    <property type="entry name" value="EGF_extracell"/>
</dbReference>
<sequence>MVHLCTTAVVDVKHNITTFAGNGNPTFSGDGVSATSSGMKPFNCQVLPSGDVIFADFDNHRVRKIDSQTGLMSTIAGTGSTNYNGDNQLATSANLNHPIGIFVSLSGSIYIAEYGNHRIRKIETNGLISTIAGTGVAGSSGDYGPAISAQINSPICVYEHSNGEVYLCDSFSHKIRKIFTNGTIVTIAGTGIGGALGDGGLATDAQLYQPSQVYVNASGDILIMDRLNHRLRHIDTQGIISTIAGTTQGYSGDNGLATNAQLSIPTGFFLAPIGDIFIADYSNGRIRRVDSQGIISTVAGSGSSGFSGDGSSSLDAMLYDPSSVFVTTSGEIYFTDFNNNRIRKLNPYCDNNGYIFDSNSMKCVPICYGQTLNNACGGPQQGLCIAPNQCQCTNSYTGPTCSTPICFGIDATDTTHVCSGRGTCVNPNQCQCSPHYYGSHCEVTTCFGIFSNNTQSVCSSRGTCIDYNTCQCNPNYFSSQCEVSKCFGFFSNSSNVCSSHGTCLDTNLCKCDTNYFGDQCEATTCNGVFSNTSLVCSYNNGTCSSFNNCTCHSGYTGNNCEIPLCFGIQSDAPSLVCSAHGSCVRKDTCQCVEDWRGANCSIPLCFKIPATDFQVCSSRGPCISNNTCLCDAMKYDGQECQFYKCYGISSNSSNVCSGNGECINVDKCKCKSGYGGDKCQYSSCYGILSNFTSEVCSGGRGRCNSLDNCTCYFGYHGDECQFTKCGGIDSNSNLTCNFGNGTCVDYNTCKCNSLYFGNNCQFPSCYGYLSNDSKVCRGKRGSCLLPDTCQCNPHYFGNQCEFTTCFGINSENNTVCNGNGICLDFNTCDCHNGWTGPECKETYCFGRLSNSTFEVCSGHGNCTAHNQCECNDKFYGKDCSIHSCFGISATNSSVCNENGLCVALDICSCLNDTIHYDCSLLFLRNERLVLGFSSVQAFIGETDNVTSQLTILDSRFLRYYAGRDIKIVWEIVMDGISLIYRIEKFIAFLSSASNMAISTSLPSAIAQTGNVTAFASLFDVKTQLAISERISSRQNLRVMNVPPQDPNESSLIIGIAVGVGAPLFAVGSAALIVTSVVAVVLKKKAVAAATAKKIDVARHVDVEIEQGF</sequence>
<feature type="disulfide bond" evidence="4">
    <location>
        <begin position="511"/>
        <end position="520"/>
    </location>
</feature>
<dbReference type="VEuPathDB" id="AmoebaDB:FDP41_011322"/>
<reference evidence="7 8" key="1">
    <citation type="journal article" date="2019" name="Sci. Rep.">
        <title>Nanopore sequencing improves the draft genome of the human pathogenic amoeba Naegleria fowleri.</title>
        <authorList>
            <person name="Liechti N."/>
            <person name="Schurch N."/>
            <person name="Bruggmann R."/>
            <person name="Wittwer M."/>
        </authorList>
    </citation>
    <scope>NUCLEOTIDE SEQUENCE [LARGE SCALE GENOMIC DNA]</scope>
    <source>
        <strain evidence="7 8">ATCC 30894</strain>
    </source>
</reference>
<keyword evidence="5" id="KW-1133">Transmembrane helix</keyword>
<evidence type="ECO:0000256" key="3">
    <source>
        <dbReference type="ARBA" id="ARBA00023157"/>
    </source>
</evidence>
<organism evidence="7 8">
    <name type="scientific">Naegleria fowleri</name>
    <name type="common">Brain eating amoeba</name>
    <dbReference type="NCBI Taxonomy" id="5763"/>
    <lineage>
        <taxon>Eukaryota</taxon>
        <taxon>Discoba</taxon>
        <taxon>Heterolobosea</taxon>
        <taxon>Tetramitia</taxon>
        <taxon>Eutetramitia</taxon>
        <taxon>Vahlkampfiidae</taxon>
        <taxon>Naegleria</taxon>
    </lineage>
</organism>
<feature type="disulfide bond" evidence="4">
    <location>
        <begin position="551"/>
        <end position="560"/>
    </location>
</feature>
<dbReference type="VEuPathDB" id="AmoebaDB:NfTy_019920"/>
<dbReference type="PROSITE" id="PS50026">
    <property type="entry name" value="EGF_3"/>
    <property type="match status" value="5"/>
</dbReference>
<evidence type="ECO:0000259" key="6">
    <source>
        <dbReference type="PROSITE" id="PS50026"/>
    </source>
</evidence>
<keyword evidence="5" id="KW-0812">Transmembrane</keyword>
<dbReference type="PANTHER" id="PTHR11219:SF69">
    <property type="entry name" value="TENEURIN-A"/>
    <property type="match status" value="1"/>
</dbReference>
<dbReference type="RefSeq" id="XP_044567105.1">
    <property type="nucleotide sequence ID" value="XM_044701718.1"/>
</dbReference>
<feature type="disulfide bond" evidence="4">
    <location>
        <begin position="432"/>
        <end position="441"/>
    </location>
</feature>
<dbReference type="Proteomes" id="UP000444721">
    <property type="component" value="Unassembled WGS sequence"/>
</dbReference>
<protein>
    <recommendedName>
        <fullName evidence="6">EGF-like domain-containing protein</fullName>
    </recommendedName>
</protein>
<dbReference type="GeneID" id="68118537"/>
<evidence type="ECO:0000313" key="8">
    <source>
        <dbReference type="Proteomes" id="UP000444721"/>
    </source>
</evidence>
<evidence type="ECO:0000313" key="7">
    <source>
        <dbReference type="EMBL" id="KAF0982392.1"/>
    </source>
</evidence>
<evidence type="ECO:0000256" key="4">
    <source>
        <dbReference type="PROSITE-ProRule" id="PRU00076"/>
    </source>
</evidence>
<feature type="domain" description="EGF-like" evidence="6">
    <location>
        <begin position="532"/>
        <end position="561"/>
    </location>
</feature>
<keyword evidence="5" id="KW-0472">Membrane</keyword>
<proteinExistence type="predicted"/>
<dbReference type="SMART" id="SM00181">
    <property type="entry name" value="EGF"/>
    <property type="match status" value="14"/>
</dbReference>
<dbReference type="InterPro" id="IPR051216">
    <property type="entry name" value="Teneurin"/>
</dbReference>
<dbReference type="OrthoDB" id="10045365at2759"/>
<feature type="transmembrane region" description="Helical" evidence="5">
    <location>
        <begin position="1051"/>
        <end position="1081"/>
    </location>
</feature>
<dbReference type="PROSITE" id="PS01186">
    <property type="entry name" value="EGF_2"/>
    <property type="match status" value="4"/>
</dbReference>
<dbReference type="Pfam" id="PF23106">
    <property type="entry name" value="EGF_Teneurin"/>
    <property type="match status" value="1"/>
</dbReference>
<comment type="caution">
    <text evidence="4">Lacks conserved residue(s) required for the propagation of feature annotation.</text>
</comment>
<keyword evidence="2" id="KW-0677">Repeat</keyword>
<dbReference type="InterPro" id="IPR000742">
    <property type="entry name" value="EGF"/>
</dbReference>